<organism evidence="8 9">
    <name type="scientific">Paraliobacillus quinghaiensis</name>
    <dbReference type="NCBI Taxonomy" id="470815"/>
    <lineage>
        <taxon>Bacteria</taxon>
        <taxon>Bacillati</taxon>
        <taxon>Bacillota</taxon>
        <taxon>Bacilli</taxon>
        <taxon>Bacillales</taxon>
        <taxon>Bacillaceae</taxon>
        <taxon>Paraliobacillus</taxon>
    </lineage>
</organism>
<evidence type="ECO:0000256" key="4">
    <source>
        <dbReference type="ARBA" id="ARBA00022989"/>
    </source>
</evidence>
<sequence>MAKKIKGQILQFGTIGISNAVVDIVLLNVFLWIWPTTNPTLLFTFNTIAYVCAIINSYIWNTKYTFRHRAYFSKKELTWFILQAFIALLINNVVFIGLIELFIIQSYISLPSFIARNISKGVAMFLSSTASFFLMRYIVFKEQKRKRPGSNVRTGLNRRR</sequence>
<dbReference type="RefSeq" id="WP_117155824.1">
    <property type="nucleotide sequence ID" value="NZ_BMLG01000013.1"/>
</dbReference>
<dbReference type="Proteomes" id="UP000618460">
    <property type="component" value="Unassembled WGS sequence"/>
</dbReference>
<comment type="caution">
    <text evidence="8">The sequence shown here is derived from an EMBL/GenBank/DDBJ whole genome shotgun (WGS) entry which is preliminary data.</text>
</comment>
<keyword evidence="5 6" id="KW-0472">Membrane</keyword>
<evidence type="ECO:0000256" key="3">
    <source>
        <dbReference type="ARBA" id="ARBA00022692"/>
    </source>
</evidence>
<feature type="transmembrane region" description="Helical" evidence="6">
    <location>
        <begin position="12"/>
        <end position="34"/>
    </location>
</feature>
<evidence type="ECO:0000256" key="5">
    <source>
        <dbReference type="ARBA" id="ARBA00023136"/>
    </source>
</evidence>
<reference evidence="8" key="2">
    <citation type="submission" date="2020-09" db="EMBL/GenBank/DDBJ databases">
        <authorList>
            <person name="Sun Q."/>
            <person name="Zhou Y."/>
        </authorList>
    </citation>
    <scope>NUCLEOTIDE SEQUENCE</scope>
    <source>
        <strain evidence="8">CGMCC 1.6333</strain>
    </source>
</reference>
<evidence type="ECO:0000256" key="6">
    <source>
        <dbReference type="SAM" id="Phobius"/>
    </source>
</evidence>
<feature type="transmembrane region" description="Helical" evidence="6">
    <location>
        <begin position="40"/>
        <end position="59"/>
    </location>
</feature>
<dbReference type="AlphaFoldDB" id="A0A917TT23"/>
<accession>A0A917TT23</accession>
<reference evidence="8" key="1">
    <citation type="journal article" date="2014" name="Int. J. Syst. Evol. Microbiol.">
        <title>Complete genome sequence of Corynebacterium casei LMG S-19264T (=DSM 44701T), isolated from a smear-ripened cheese.</title>
        <authorList>
            <consortium name="US DOE Joint Genome Institute (JGI-PGF)"/>
            <person name="Walter F."/>
            <person name="Albersmeier A."/>
            <person name="Kalinowski J."/>
            <person name="Ruckert C."/>
        </authorList>
    </citation>
    <scope>NUCLEOTIDE SEQUENCE</scope>
    <source>
        <strain evidence="8">CGMCC 1.6333</strain>
    </source>
</reference>
<dbReference type="GO" id="GO:0005886">
    <property type="term" value="C:plasma membrane"/>
    <property type="evidence" value="ECO:0007669"/>
    <property type="project" value="TreeGrafter"/>
</dbReference>
<feature type="transmembrane region" description="Helical" evidence="6">
    <location>
        <begin position="120"/>
        <end position="139"/>
    </location>
</feature>
<evidence type="ECO:0000256" key="1">
    <source>
        <dbReference type="ARBA" id="ARBA00004141"/>
    </source>
</evidence>
<protein>
    <recommendedName>
        <fullName evidence="7">GtrA/DPMS transmembrane domain-containing protein</fullName>
    </recommendedName>
</protein>
<keyword evidence="9" id="KW-1185">Reference proteome</keyword>
<feature type="domain" description="GtrA/DPMS transmembrane" evidence="7">
    <location>
        <begin position="11"/>
        <end position="140"/>
    </location>
</feature>
<proteinExistence type="inferred from homology"/>
<evidence type="ECO:0000256" key="2">
    <source>
        <dbReference type="ARBA" id="ARBA00009399"/>
    </source>
</evidence>
<dbReference type="GO" id="GO:0000271">
    <property type="term" value="P:polysaccharide biosynthetic process"/>
    <property type="evidence" value="ECO:0007669"/>
    <property type="project" value="InterPro"/>
</dbReference>
<comment type="similarity">
    <text evidence="2">Belongs to the GtrA family.</text>
</comment>
<keyword evidence="3 6" id="KW-0812">Transmembrane</keyword>
<dbReference type="Pfam" id="PF04138">
    <property type="entry name" value="GtrA_DPMS_TM"/>
    <property type="match status" value="1"/>
</dbReference>
<evidence type="ECO:0000259" key="7">
    <source>
        <dbReference type="Pfam" id="PF04138"/>
    </source>
</evidence>
<name>A0A917TT23_9BACI</name>
<evidence type="ECO:0000313" key="9">
    <source>
        <dbReference type="Proteomes" id="UP000618460"/>
    </source>
</evidence>
<dbReference type="OrthoDB" id="9812049at2"/>
<dbReference type="PANTHER" id="PTHR38459">
    <property type="entry name" value="PROPHAGE BACTOPRENOL-LINKED GLUCOSE TRANSLOCASE HOMOLOG"/>
    <property type="match status" value="1"/>
</dbReference>
<dbReference type="PANTHER" id="PTHR38459:SF1">
    <property type="entry name" value="PROPHAGE BACTOPRENOL-LINKED GLUCOSE TRANSLOCASE HOMOLOG"/>
    <property type="match status" value="1"/>
</dbReference>
<keyword evidence="4 6" id="KW-1133">Transmembrane helix</keyword>
<dbReference type="EMBL" id="BMLG01000013">
    <property type="protein sequence ID" value="GGM35957.1"/>
    <property type="molecule type" value="Genomic_DNA"/>
</dbReference>
<feature type="transmembrane region" description="Helical" evidence="6">
    <location>
        <begin position="80"/>
        <end position="108"/>
    </location>
</feature>
<dbReference type="InterPro" id="IPR007267">
    <property type="entry name" value="GtrA_DPMS_TM"/>
</dbReference>
<dbReference type="InterPro" id="IPR051401">
    <property type="entry name" value="GtrA_CellWall_Glycosyl"/>
</dbReference>
<evidence type="ECO:0000313" key="8">
    <source>
        <dbReference type="EMBL" id="GGM35957.1"/>
    </source>
</evidence>
<comment type="subcellular location">
    <subcellularLocation>
        <location evidence="1">Membrane</location>
        <topology evidence="1">Multi-pass membrane protein</topology>
    </subcellularLocation>
</comment>
<gene>
    <name evidence="8" type="ORF">GCM10011351_22480</name>
</gene>